<dbReference type="InterPro" id="IPR001789">
    <property type="entry name" value="Sig_transdc_resp-reg_receiver"/>
</dbReference>
<keyword evidence="10" id="KW-0547">Nucleotide-binding</keyword>
<dbReference type="CDD" id="cd16922">
    <property type="entry name" value="HATPase_EvgS-ArcB-TorS-like"/>
    <property type="match status" value="1"/>
</dbReference>
<dbReference type="SUPFAM" id="SSF52172">
    <property type="entry name" value="CheY-like"/>
    <property type="match status" value="1"/>
</dbReference>
<keyword evidence="6" id="KW-0175">Coiled coil</keyword>
<dbReference type="CDD" id="cd00082">
    <property type="entry name" value="HisKA"/>
    <property type="match status" value="1"/>
</dbReference>
<dbReference type="PRINTS" id="PR00344">
    <property type="entry name" value="BCTRLSENSOR"/>
</dbReference>
<evidence type="ECO:0000256" key="6">
    <source>
        <dbReference type="SAM" id="Coils"/>
    </source>
</evidence>
<dbReference type="SMART" id="SM00387">
    <property type="entry name" value="HATPase_c"/>
    <property type="match status" value="1"/>
</dbReference>
<feature type="domain" description="Response regulatory" evidence="9">
    <location>
        <begin position="479"/>
        <end position="596"/>
    </location>
</feature>
<dbReference type="CDD" id="cd17546">
    <property type="entry name" value="REC_hyHK_CKI1_RcsC-like"/>
    <property type="match status" value="1"/>
</dbReference>
<evidence type="ECO:0000259" key="8">
    <source>
        <dbReference type="PROSITE" id="PS50109"/>
    </source>
</evidence>
<dbReference type="PROSITE" id="PS50110">
    <property type="entry name" value="RESPONSE_REGULATORY"/>
    <property type="match status" value="1"/>
</dbReference>
<keyword evidence="7" id="KW-1133">Transmembrane helix</keyword>
<dbReference type="PANTHER" id="PTHR45339:SF1">
    <property type="entry name" value="HYBRID SIGNAL TRANSDUCTION HISTIDINE KINASE J"/>
    <property type="match status" value="1"/>
</dbReference>
<dbReference type="InterPro" id="IPR003594">
    <property type="entry name" value="HATPase_dom"/>
</dbReference>
<evidence type="ECO:0000256" key="4">
    <source>
        <dbReference type="ARBA" id="ARBA00023012"/>
    </source>
</evidence>
<dbReference type="Pfam" id="PF00072">
    <property type="entry name" value="Response_reg"/>
    <property type="match status" value="1"/>
</dbReference>
<dbReference type="SMART" id="SM00448">
    <property type="entry name" value="REC"/>
    <property type="match status" value="1"/>
</dbReference>
<evidence type="ECO:0000259" key="9">
    <source>
        <dbReference type="PROSITE" id="PS50110"/>
    </source>
</evidence>
<evidence type="ECO:0000313" key="11">
    <source>
        <dbReference type="Proteomes" id="UP001595528"/>
    </source>
</evidence>
<dbReference type="Proteomes" id="UP001595528">
    <property type="component" value="Unassembled WGS sequence"/>
</dbReference>
<name>A0ABV7L8U9_9PROT</name>
<dbReference type="InterPro" id="IPR036097">
    <property type="entry name" value="HisK_dim/P_sf"/>
</dbReference>
<feature type="domain" description="Histidine kinase" evidence="8">
    <location>
        <begin position="224"/>
        <end position="451"/>
    </location>
</feature>
<dbReference type="Pfam" id="PF02518">
    <property type="entry name" value="HATPase_c"/>
    <property type="match status" value="1"/>
</dbReference>
<feature type="transmembrane region" description="Helical" evidence="7">
    <location>
        <begin position="130"/>
        <end position="155"/>
    </location>
</feature>
<keyword evidence="10" id="KW-0067">ATP-binding</keyword>
<accession>A0ABV7L8U9</accession>
<feature type="transmembrane region" description="Helical" evidence="7">
    <location>
        <begin position="97"/>
        <end position="124"/>
    </location>
</feature>
<dbReference type="PANTHER" id="PTHR45339">
    <property type="entry name" value="HYBRID SIGNAL TRANSDUCTION HISTIDINE KINASE J"/>
    <property type="match status" value="1"/>
</dbReference>
<dbReference type="SMART" id="SM00388">
    <property type="entry name" value="HisKA"/>
    <property type="match status" value="1"/>
</dbReference>
<dbReference type="RefSeq" id="WP_379906511.1">
    <property type="nucleotide sequence ID" value="NZ_JBHRTR010000054.1"/>
</dbReference>
<gene>
    <name evidence="10" type="ORF">ACFOGJ_27605</name>
</gene>
<dbReference type="InterPro" id="IPR036890">
    <property type="entry name" value="HATPase_C_sf"/>
</dbReference>
<proteinExistence type="predicted"/>
<dbReference type="InterPro" id="IPR011006">
    <property type="entry name" value="CheY-like_superfamily"/>
</dbReference>
<dbReference type="InterPro" id="IPR005467">
    <property type="entry name" value="His_kinase_dom"/>
</dbReference>
<evidence type="ECO:0000256" key="7">
    <source>
        <dbReference type="SAM" id="Phobius"/>
    </source>
</evidence>
<feature type="modified residue" description="4-aspartylphosphate" evidence="5">
    <location>
        <position position="528"/>
    </location>
</feature>
<evidence type="ECO:0000256" key="2">
    <source>
        <dbReference type="ARBA" id="ARBA00012438"/>
    </source>
</evidence>
<reference evidence="11" key="1">
    <citation type="journal article" date="2019" name="Int. J. Syst. Evol. Microbiol.">
        <title>The Global Catalogue of Microorganisms (GCM) 10K type strain sequencing project: providing services to taxonomists for standard genome sequencing and annotation.</title>
        <authorList>
            <consortium name="The Broad Institute Genomics Platform"/>
            <consortium name="The Broad Institute Genome Sequencing Center for Infectious Disease"/>
            <person name="Wu L."/>
            <person name="Ma J."/>
        </authorList>
    </citation>
    <scope>NUCLEOTIDE SEQUENCE [LARGE SCALE GENOMIC DNA]</scope>
    <source>
        <strain evidence="11">KCTC 42964</strain>
    </source>
</reference>
<organism evidence="10 11">
    <name type="scientific">Marinibaculum pumilum</name>
    <dbReference type="NCBI Taxonomy" id="1766165"/>
    <lineage>
        <taxon>Bacteria</taxon>
        <taxon>Pseudomonadati</taxon>
        <taxon>Pseudomonadota</taxon>
        <taxon>Alphaproteobacteria</taxon>
        <taxon>Rhodospirillales</taxon>
        <taxon>Rhodospirillaceae</taxon>
        <taxon>Marinibaculum</taxon>
    </lineage>
</organism>
<dbReference type="InterPro" id="IPR003661">
    <property type="entry name" value="HisK_dim/P_dom"/>
</dbReference>
<dbReference type="EMBL" id="JBHRTR010000054">
    <property type="protein sequence ID" value="MFC3231044.1"/>
    <property type="molecule type" value="Genomic_DNA"/>
</dbReference>
<evidence type="ECO:0000256" key="3">
    <source>
        <dbReference type="ARBA" id="ARBA00022553"/>
    </source>
</evidence>
<dbReference type="EC" id="2.7.13.3" evidence="2"/>
<feature type="transmembrane region" description="Helical" evidence="7">
    <location>
        <begin position="66"/>
        <end position="85"/>
    </location>
</feature>
<evidence type="ECO:0000256" key="5">
    <source>
        <dbReference type="PROSITE-ProRule" id="PRU00169"/>
    </source>
</evidence>
<evidence type="ECO:0000313" key="10">
    <source>
        <dbReference type="EMBL" id="MFC3231044.1"/>
    </source>
</evidence>
<sequence>MTQSRRLPRRCIAGLRAFAWPAARDGDLVQAARERLLVLFSLTAGTGGLITTLASIGSFAQLPATISSSLAGALLLFAVPVHFHLTRAYRRSAWALVVLYILPIVMAMAMTGGLLAAGSIYLLAAPIVGGLLLGLHAAIGVGGLLILVFALFYALQDRVGVPVHGMDPAHMNYSMGFVLILLTAGLTVIIGTFQRVIEATNLDLKRARDQAEAANEAKSRFLANMSHELRTPLNGILGFADLLAGRALDAESRDHLRHIRAAGHDLLALVNDVLDFTRAEAGSLRLEQASFDLYDLVDDLRDRFRPRMATKQLDFATVIDPQVPRLVRGDPLRLRQVIGNLLDNALKFTDRGAVTLAVRAVPAAGGDGPPADAALIRFEVTDTGSGIAEAALPSLFDRFTQADSSTTRRYGGSGLGLAIVKALVELMDGAVGVSSEVGAGSRFWFTASLPPAAGLHPAVAAAEPAPVAPARRRARQPGEVLLVEDSITNQNLFRTVLTGAGHRVRIAANGQAALDCLRDQRFDLVLMDGQMPVMGGMETARAIRGSGETFADVPIIALTANALDRDVADFREAGMNDYLAKPVDLNRLLDMVEDWIDWGQN</sequence>
<comment type="catalytic activity">
    <reaction evidence="1">
        <text>ATP + protein L-histidine = ADP + protein N-phospho-L-histidine.</text>
        <dbReference type="EC" id="2.7.13.3"/>
    </reaction>
</comment>
<protein>
    <recommendedName>
        <fullName evidence="2">histidine kinase</fullName>
        <ecNumber evidence="2">2.7.13.3</ecNumber>
    </recommendedName>
</protein>
<keyword evidence="7" id="KW-0812">Transmembrane</keyword>
<dbReference type="SUPFAM" id="SSF55874">
    <property type="entry name" value="ATPase domain of HSP90 chaperone/DNA topoisomerase II/histidine kinase"/>
    <property type="match status" value="1"/>
</dbReference>
<keyword evidence="4" id="KW-0902">Two-component regulatory system</keyword>
<dbReference type="PROSITE" id="PS50109">
    <property type="entry name" value="HIS_KIN"/>
    <property type="match status" value="1"/>
</dbReference>
<keyword evidence="7" id="KW-0472">Membrane</keyword>
<dbReference type="GO" id="GO:0005524">
    <property type="term" value="F:ATP binding"/>
    <property type="evidence" value="ECO:0007669"/>
    <property type="project" value="UniProtKB-KW"/>
</dbReference>
<dbReference type="Gene3D" id="1.10.287.130">
    <property type="match status" value="1"/>
</dbReference>
<evidence type="ECO:0000256" key="1">
    <source>
        <dbReference type="ARBA" id="ARBA00000085"/>
    </source>
</evidence>
<dbReference type="SUPFAM" id="SSF47384">
    <property type="entry name" value="Homodimeric domain of signal transducing histidine kinase"/>
    <property type="match status" value="1"/>
</dbReference>
<keyword evidence="11" id="KW-1185">Reference proteome</keyword>
<feature type="transmembrane region" description="Helical" evidence="7">
    <location>
        <begin position="176"/>
        <end position="197"/>
    </location>
</feature>
<dbReference type="InterPro" id="IPR004358">
    <property type="entry name" value="Sig_transdc_His_kin-like_C"/>
</dbReference>
<feature type="coiled-coil region" evidence="6">
    <location>
        <begin position="197"/>
        <end position="224"/>
    </location>
</feature>
<feature type="transmembrane region" description="Helical" evidence="7">
    <location>
        <begin position="36"/>
        <end position="60"/>
    </location>
</feature>
<dbReference type="Gene3D" id="3.30.565.10">
    <property type="entry name" value="Histidine kinase-like ATPase, C-terminal domain"/>
    <property type="match status" value="1"/>
</dbReference>
<comment type="caution">
    <text evidence="10">The sequence shown here is derived from an EMBL/GenBank/DDBJ whole genome shotgun (WGS) entry which is preliminary data.</text>
</comment>
<dbReference type="Gene3D" id="3.40.50.2300">
    <property type="match status" value="1"/>
</dbReference>
<dbReference type="Pfam" id="PF00512">
    <property type="entry name" value="HisKA"/>
    <property type="match status" value="1"/>
</dbReference>
<keyword evidence="3 5" id="KW-0597">Phosphoprotein</keyword>